<evidence type="ECO:0000313" key="3">
    <source>
        <dbReference type="Proteomes" id="UP001275084"/>
    </source>
</evidence>
<evidence type="ECO:0000313" key="2">
    <source>
        <dbReference type="EMBL" id="KAK3350102.1"/>
    </source>
</evidence>
<accession>A0AAJ0HFZ7</accession>
<feature type="region of interest" description="Disordered" evidence="1">
    <location>
        <begin position="184"/>
        <end position="209"/>
    </location>
</feature>
<evidence type="ECO:0000256" key="1">
    <source>
        <dbReference type="SAM" id="MobiDB-lite"/>
    </source>
</evidence>
<comment type="caution">
    <text evidence="2">The sequence shown here is derived from an EMBL/GenBank/DDBJ whole genome shotgun (WGS) entry which is preliminary data.</text>
</comment>
<sequence length="209" mass="22722">MQLGSKKPRLEGRCIIPLWSKAARSQVGHLPVLDRRTTLLCFQVVSPILCWLMMHTIGVPASWCLDHRLPFRTNCISSDFWTALGHGNGADQRSSLSLARRITPGENDATPDYLTRRLSDWRPVGGPAGQAGARDGNSKTMGQSNAGGQPRLTLSQLTRLTLTPSLSLVVGSVSVGHQTVARRKRGAAKRREPAAPTRRNATVFGTAYS</sequence>
<dbReference type="Proteomes" id="UP001275084">
    <property type="component" value="Unassembled WGS sequence"/>
</dbReference>
<keyword evidence="3" id="KW-1185">Reference proteome</keyword>
<reference evidence="2" key="2">
    <citation type="submission" date="2023-06" db="EMBL/GenBank/DDBJ databases">
        <authorList>
            <consortium name="Lawrence Berkeley National Laboratory"/>
            <person name="Haridas S."/>
            <person name="Hensen N."/>
            <person name="Bonometti L."/>
            <person name="Westerberg I."/>
            <person name="Brannstrom I.O."/>
            <person name="Guillou S."/>
            <person name="Cros-Aarteil S."/>
            <person name="Calhoun S."/>
            <person name="Kuo A."/>
            <person name="Mondo S."/>
            <person name="Pangilinan J."/>
            <person name="Riley R."/>
            <person name="Labutti K."/>
            <person name="Andreopoulos B."/>
            <person name="Lipzen A."/>
            <person name="Chen C."/>
            <person name="Yanf M."/>
            <person name="Daum C."/>
            <person name="Ng V."/>
            <person name="Clum A."/>
            <person name="Steindorff A."/>
            <person name="Ohm R."/>
            <person name="Martin F."/>
            <person name="Silar P."/>
            <person name="Natvig D."/>
            <person name="Lalanne C."/>
            <person name="Gautier V."/>
            <person name="Ament-Velasquez S.L."/>
            <person name="Kruys A."/>
            <person name="Hutchinson M.I."/>
            <person name="Powell A.J."/>
            <person name="Barry K."/>
            <person name="Miller A.N."/>
            <person name="Grigoriev I.V."/>
            <person name="Debuchy R."/>
            <person name="Gladieux P."/>
            <person name="Thoren M.H."/>
            <person name="Johannesson H."/>
        </authorList>
    </citation>
    <scope>NUCLEOTIDE SEQUENCE</scope>
    <source>
        <strain evidence="2">CBS 955.72</strain>
    </source>
</reference>
<reference evidence="2" key="1">
    <citation type="journal article" date="2023" name="Mol. Phylogenet. Evol.">
        <title>Genome-scale phylogeny and comparative genomics of the fungal order Sordariales.</title>
        <authorList>
            <person name="Hensen N."/>
            <person name="Bonometti L."/>
            <person name="Westerberg I."/>
            <person name="Brannstrom I.O."/>
            <person name="Guillou S."/>
            <person name="Cros-Aarteil S."/>
            <person name="Calhoun S."/>
            <person name="Haridas S."/>
            <person name="Kuo A."/>
            <person name="Mondo S."/>
            <person name="Pangilinan J."/>
            <person name="Riley R."/>
            <person name="LaButti K."/>
            <person name="Andreopoulos B."/>
            <person name="Lipzen A."/>
            <person name="Chen C."/>
            <person name="Yan M."/>
            <person name="Daum C."/>
            <person name="Ng V."/>
            <person name="Clum A."/>
            <person name="Steindorff A."/>
            <person name="Ohm R.A."/>
            <person name="Martin F."/>
            <person name="Silar P."/>
            <person name="Natvig D.O."/>
            <person name="Lalanne C."/>
            <person name="Gautier V."/>
            <person name="Ament-Velasquez S.L."/>
            <person name="Kruys A."/>
            <person name="Hutchinson M.I."/>
            <person name="Powell A.J."/>
            <person name="Barry K."/>
            <person name="Miller A.N."/>
            <person name="Grigoriev I.V."/>
            <person name="Debuchy R."/>
            <person name="Gladieux P."/>
            <person name="Hiltunen Thoren M."/>
            <person name="Johannesson H."/>
        </authorList>
    </citation>
    <scope>NUCLEOTIDE SEQUENCE</scope>
    <source>
        <strain evidence="2">CBS 955.72</strain>
    </source>
</reference>
<proteinExistence type="predicted"/>
<dbReference type="EMBL" id="JAUIQD010000005">
    <property type="protein sequence ID" value="KAK3350102.1"/>
    <property type="molecule type" value="Genomic_DNA"/>
</dbReference>
<feature type="compositionally biased region" description="Polar residues" evidence="1">
    <location>
        <begin position="138"/>
        <end position="147"/>
    </location>
</feature>
<dbReference type="AlphaFoldDB" id="A0AAJ0HFZ7"/>
<gene>
    <name evidence="2" type="ORF">B0T25DRAFT_259209</name>
</gene>
<name>A0AAJ0HFZ7_9PEZI</name>
<feature type="region of interest" description="Disordered" evidence="1">
    <location>
        <begin position="119"/>
        <end position="150"/>
    </location>
</feature>
<organism evidence="2 3">
    <name type="scientific">Lasiosphaeria hispida</name>
    <dbReference type="NCBI Taxonomy" id="260671"/>
    <lineage>
        <taxon>Eukaryota</taxon>
        <taxon>Fungi</taxon>
        <taxon>Dikarya</taxon>
        <taxon>Ascomycota</taxon>
        <taxon>Pezizomycotina</taxon>
        <taxon>Sordariomycetes</taxon>
        <taxon>Sordariomycetidae</taxon>
        <taxon>Sordariales</taxon>
        <taxon>Lasiosphaeriaceae</taxon>
        <taxon>Lasiosphaeria</taxon>
    </lineage>
</organism>
<protein>
    <submittedName>
        <fullName evidence="2">Uncharacterized protein</fullName>
    </submittedName>
</protein>